<dbReference type="CDD" id="cd02947">
    <property type="entry name" value="TRX_family"/>
    <property type="match status" value="1"/>
</dbReference>
<dbReference type="InterPro" id="IPR013766">
    <property type="entry name" value="Thioredoxin_domain"/>
</dbReference>
<evidence type="ECO:0000256" key="4">
    <source>
        <dbReference type="SAM" id="MobiDB-lite"/>
    </source>
</evidence>
<dbReference type="Pfam" id="PF00085">
    <property type="entry name" value="Thioredoxin"/>
    <property type="match status" value="1"/>
</dbReference>
<evidence type="ECO:0000313" key="6">
    <source>
        <dbReference type="EMBL" id="PEC19992.1"/>
    </source>
</evidence>
<evidence type="ECO:0000313" key="8">
    <source>
        <dbReference type="Proteomes" id="UP000220006"/>
    </source>
</evidence>
<feature type="compositionally biased region" description="Polar residues" evidence="4">
    <location>
        <begin position="29"/>
        <end position="44"/>
    </location>
</feature>
<evidence type="ECO:0000313" key="9">
    <source>
        <dbReference type="Proteomes" id="UP000220900"/>
    </source>
</evidence>
<evidence type="ECO:0000256" key="2">
    <source>
        <dbReference type="ARBA" id="ARBA00023157"/>
    </source>
</evidence>
<evidence type="ECO:0000313" key="7">
    <source>
        <dbReference type="EMBL" id="PES94084.1"/>
    </source>
</evidence>
<organism evidence="6 8">
    <name type="scientific">Bacillus cereus</name>
    <dbReference type="NCBI Taxonomy" id="1396"/>
    <lineage>
        <taxon>Bacteria</taxon>
        <taxon>Bacillati</taxon>
        <taxon>Bacillota</taxon>
        <taxon>Bacilli</taxon>
        <taxon>Bacillales</taxon>
        <taxon>Bacillaceae</taxon>
        <taxon>Bacillus</taxon>
        <taxon>Bacillus cereus group</taxon>
    </lineage>
</organism>
<dbReference type="PANTHER" id="PTHR45663">
    <property type="entry name" value="GEO12009P1"/>
    <property type="match status" value="1"/>
</dbReference>
<evidence type="ECO:0000256" key="1">
    <source>
        <dbReference type="ARBA" id="ARBA00008987"/>
    </source>
</evidence>
<sequence>MKKILIFGGIIIALFAALTAVTQMEKKNASTSQSQKLNNTTSSPADGPDYYTNKISLSDLQKNLKEKKEETVYFYQTSCVHCQKLSPIVVPMAKDLNVDMKVMDIEKLDAPWDEYKITGTPTIIHFKDGKEVSRISGEQPKDKLKEWLEQTKK</sequence>
<gene>
    <name evidence="7" type="ORF">CN491_17990</name>
    <name evidence="6" type="ORF">COM96_22155</name>
</gene>
<comment type="similarity">
    <text evidence="1">Belongs to the thioredoxin family.</text>
</comment>
<accession>A0A2A7HSG5</accession>
<dbReference type="Proteomes" id="UP000220006">
    <property type="component" value="Unassembled WGS sequence"/>
</dbReference>
<keyword evidence="3" id="KW-0676">Redox-active center</keyword>
<dbReference type="AlphaFoldDB" id="A0A2A7HSG5"/>
<dbReference type="EMBL" id="NVLK01000052">
    <property type="protein sequence ID" value="PEC19992.1"/>
    <property type="molecule type" value="Genomic_DNA"/>
</dbReference>
<comment type="caution">
    <text evidence="6">The sequence shown here is derived from an EMBL/GenBank/DDBJ whole genome shotgun (WGS) entry which is preliminary data.</text>
</comment>
<dbReference type="EMBL" id="NTZF01000020">
    <property type="protein sequence ID" value="PES94084.1"/>
    <property type="molecule type" value="Genomic_DNA"/>
</dbReference>
<proteinExistence type="inferred from homology"/>
<dbReference type="PANTHER" id="PTHR45663:SF11">
    <property type="entry name" value="GEO12009P1"/>
    <property type="match status" value="1"/>
</dbReference>
<dbReference type="Proteomes" id="UP000220900">
    <property type="component" value="Unassembled WGS sequence"/>
</dbReference>
<dbReference type="Gene3D" id="3.40.30.10">
    <property type="entry name" value="Glutaredoxin"/>
    <property type="match status" value="1"/>
</dbReference>
<feature type="region of interest" description="Disordered" evidence="4">
    <location>
        <begin position="29"/>
        <end position="49"/>
    </location>
</feature>
<dbReference type="RefSeq" id="WP_097905565.1">
    <property type="nucleotide sequence ID" value="NZ_JAVIVZ010000001.1"/>
</dbReference>
<keyword evidence="2" id="KW-1015">Disulfide bond</keyword>
<name>A0A2A7HSG5_BACCE</name>
<evidence type="ECO:0000259" key="5">
    <source>
        <dbReference type="PROSITE" id="PS51352"/>
    </source>
</evidence>
<evidence type="ECO:0000256" key="3">
    <source>
        <dbReference type="ARBA" id="ARBA00023284"/>
    </source>
</evidence>
<dbReference type="PROSITE" id="PS51352">
    <property type="entry name" value="THIOREDOXIN_2"/>
    <property type="match status" value="1"/>
</dbReference>
<dbReference type="GO" id="GO:0005737">
    <property type="term" value="C:cytoplasm"/>
    <property type="evidence" value="ECO:0007669"/>
    <property type="project" value="TreeGrafter"/>
</dbReference>
<reference evidence="8 9" key="1">
    <citation type="submission" date="2017-09" db="EMBL/GenBank/DDBJ databases">
        <title>Large-scale bioinformatics analysis of Bacillus genomes uncovers conserved roles of natural products in bacterial physiology.</title>
        <authorList>
            <consortium name="Agbiome Team Llc"/>
            <person name="Bleich R.M."/>
            <person name="Grubbs K.J."/>
            <person name="Santa Maria K.C."/>
            <person name="Allen S.E."/>
            <person name="Farag S."/>
            <person name="Shank E.A."/>
            <person name="Bowers A."/>
        </authorList>
    </citation>
    <scope>NUCLEOTIDE SEQUENCE [LARGE SCALE GENOMIC DNA]</scope>
    <source>
        <strain evidence="7 9">AFS002368</strain>
        <strain evidence="6 8">AFS096845</strain>
    </source>
</reference>
<protein>
    <submittedName>
        <fullName evidence="6">Thiol reductase thioredoxin</fullName>
    </submittedName>
</protein>
<dbReference type="InterPro" id="IPR036249">
    <property type="entry name" value="Thioredoxin-like_sf"/>
</dbReference>
<feature type="domain" description="Thioredoxin" evidence="5">
    <location>
        <begin position="31"/>
        <end position="153"/>
    </location>
</feature>
<dbReference type="SUPFAM" id="SSF52833">
    <property type="entry name" value="Thioredoxin-like"/>
    <property type="match status" value="1"/>
</dbReference>
<dbReference type="GO" id="GO:0015035">
    <property type="term" value="F:protein-disulfide reductase activity"/>
    <property type="evidence" value="ECO:0007669"/>
    <property type="project" value="TreeGrafter"/>
</dbReference>